<keyword evidence="2 4" id="KW-0238">DNA-binding</keyword>
<organism evidence="7 8">
    <name type="scientific">Actinoalloteichus caeruleus DSM 43889</name>
    <dbReference type="NCBI Taxonomy" id="1120930"/>
    <lineage>
        <taxon>Bacteria</taxon>
        <taxon>Bacillati</taxon>
        <taxon>Actinomycetota</taxon>
        <taxon>Actinomycetes</taxon>
        <taxon>Pseudonocardiales</taxon>
        <taxon>Pseudonocardiaceae</taxon>
        <taxon>Actinoalloteichus</taxon>
        <taxon>Actinoalloteichus cyanogriseus</taxon>
    </lineage>
</organism>
<evidence type="ECO:0000313" key="7">
    <source>
        <dbReference type="EMBL" id="MCP2333590.1"/>
    </source>
</evidence>
<dbReference type="InterPro" id="IPR050109">
    <property type="entry name" value="HTH-type_TetR-like_transc_reg"/>
</dbReference>
<evidence type="ECO:0000256" key="3">
    <source>
        <dbReference type="ARBA" id="ARBA00023163"/>
    </source>
</evidence>
<evidence type="ECO:0000256" key="5">
    <source>
        <dbReference type="SAM" id="MobiDB-lite"/>
    </source>
</evidence>
<sequence length="220" mass="24070">MGDQVDREGTARTRRRGAALVAAIHAAALAELAEVGLGRMSMEGVARRAGAAKTSLYRRWNSPHELLLDAIQVTYPQEEVSPATNDLRGDLIRALRQLREWMNTDQAQAVSAIMIERDRYPDLVAALFDRVFDPAGGRVTRVVLRHYADRGAIDAERLTPVVTDIGEALVFKFASDTGRFPTDEQLADIVDQAILPAVGITSGWSGEETRPPHASETGPR</sequence>
<feature type="compositionally biased region" description="Basic and acidic residues" evidence="5">
    <location>
        <begin position="207"/>
        <end position="220"/>
    </location>
</feature>
<dbReference type="Pfam" id="PF00440">
    <property type="entry name" value="TetR_N"/>
    <property type="match status" value="1"/>
</dbReference>
<reference evidence="7 8" key="1">
    <citation type="submission" date="2013-07" db="EMBL/GenBank/DDBJ databases">
        <authorList>
            <consortium name="DOE Joint Genome Institute"/>
            <person name="Reeve W."/>
            <person name="Huntemann M."/>
            <person name="Han J."/>
            <person name="Chen A."/>
            <person name="Kyrpides N."/>
            <person name="Mavromatis K."/>
            <person name="Markowitz V."/>
            <person name="Palaniappan K."/>
            <person name="Ivanova N."/>
            <person name="Schaumberg A."/>
            <person name="Pati A."/>
            <person name="Liolios K."/>
            <person name="Nordberg H.P."/>
            <person name="Cantor M.N."/>
            <person name="Hua S.X."/>
            <person name="Woyke T."/>
        </authorList>
    </citation>
    <scope>NUCLEOTIDE SEQUENCE [LARGE SCALE GENOMIC DNA]</scope>
    <source>
        <strain evidence="7 8">DSM 43889</strain>
    </source>
</reference>
<dbReference type="InterPro" id="IPR001647">
    <property type="entry name" value="HTH_TetR"/>
</dbReference>
<keyword evidence="8" id="KW-1185">Reference proteome</keyword>
<keyword evidence="3" id="KW-0804">Transcription</keyword>
<dbReference type="Gene3D" id="1.10.357.10">
    <property type="entry name" value="Tetracycline Repressor, domain 2"/>
    <property type="match status" value="1"/>
</dbReference>
<dbReference type="InterPro" id="IPR036271">
    <property type="entry name" value="Tet_transcr_reg_TetR-rel_C_sf"/>
</dbReference>
<dbReference type="PANTHER" id="PTHR30055">
    <property type="entry name" value="HTH-TYPE TRANSCRIPTIONAL REGULATOR RUTR"/>
    <property type="match status" value="1"/>
</dbReference>
<dbReference type="SUPFAM" id="SSF48498">
    <property type="entry name" value="Tetracyclin repressor-like, C-terminal domain"/>
    <property type="match status" value="1"/>
</dbReference>
<evidence type="ECO:0000256" key="4">
    <source>
        <dbReference type="PROSITE-ProRule" id="PRU00335"/>
    </source>
</evidence>
<dbReference type="PANTHER" id="PTHR30055:SF225">
    <property type="entry name" value="TRANSCRIPTIONAL REGULATORY PROTEIN-RELATED"/>
    <property type="match status" value="1"/>
</dbReference>
<dbReference type="Gene3D" id="1.10.10.60">
    <property type="entry name" value="Homeodomain-like"/>
    <property type="match status" value="1"/>
</dbReference>
<dbReference type="EMBL" id="AUBJ02000001">
    <property type="protein sequence ID" value="MCP2333590.1"/>
    <property type="molecule type" value="Genomic_DNA"/>
</dbReference>
<dbReference type="RefSeq" id="WP_026419398.1">
    <property type="nucleotide sequence ID" value="NZ_AUBJ02000001.1"/>
</dbReference>
<reference evidence="7 8" key="2">
    <citation type="submission" date="2022-06" db="EMBL/GenBank/DDBJ databases">
        <title>Genomic Encyclopedia of Type Strains, Phase I: the one thousand microbial genomes (KMG-I) project.</title>
        <authorList>
            <person name="Kyrpides N."/>
        </authorList>
    </citation>
    <scope>NUCLEOTIDE SEQUENCE [LARGE SCALE GENOMIC DNA]</scope>
    <source>
        <strain evidence="7 8">DSM 43889</strain>
    </source>
</reference>
<feature type="domain" description="HTH tetR-type" evidence="6">
    <location>
        <begin position="18"/>
        <end position="78"/>
    </location>
</feature>
<evidence type="ECO:0000256" key="1">
    <source>
        <dbReference type="ARBA" id="ARBA00023015"/>
    </source>
</evidence>
<feature type="DNA-binding region" description="H-T-H motif" evidence="4">
    <location>
        <begin position="41"/>
        <end position="60"/>
    </location>
</feature>
<keyword evidence="1" id="KW-0805">Transcription regulation</keyword>
<feature type="region of interest" description="Disordered" evidence="5">
    <location>
        <begin position="201"/>
        <end position="220"/>
    </location>
</feature>
<proteinExistence type="predicted"/>
<evidence type="ECO:0000313" key="8">
    <source>
        <dbReference type="Proteomes" id="UP000791080"/>
    </source>
</evidence>
<dbReference type="Proteomes" id="UP000791080">
    <property type="component" value="Unassembled WGS sequence"/>
</dbReference>
<dbReference type="Pfam" id="PF16859">
    <property type="entry name" value="TetR_C_11"/>
    <property type="match status" value="1"/>
</dbReference>
<comment type="caution">
    <text evidence="7">The sequence shown here is derived from an EMBL/GenBank/DDBJ whole genome shotgun (WGS) entry which is preliminary data.</text>
</comment>
<evidence type="ECO:0000256" key="2">
    <source>
        <dbReference type="ARBA" id="ARBA00023125"/>
    </source>
</evidence>
<dbReference type="InterPro" id="IPR011075">
    <property type="entry name" value="TetR_C"/>
</dbReference>
<dbReference type="InterPro" id="IPR009057">
    <property type="entry name" value="Homeodomain-like_sf"/>
</dbReference>
<name>A0ABT1JM33_ACTCY</name>
<dbReference type="SUPFAM" id="SSF46689">
    <property type="entry name" value="Homeodomain-like"/>
    <property type="match status" value="1"/>
</dbReference>
<dbReference type="PROSITE" id="PS50977">
    <property type="entry name" value="HTH_TETR_2"/>
    <property type="match status" value="1"/>
</dbReference>
<evidence type="ECO:0000259" key="6">
    <source>
        <dbReference type="PROSITE" id="PS50977"/>
    </source>
</evidence>
<gene>
    <name evidence="7" type="ORF">G443_003860</name>
</gene>
<protein>
    <submittedName>
        <fullName evidence="7">Transcriptional regulator, TetR family</fullName>
    </submittedName>
</protein>
<accession>A0ABT1JM33</accession>